<dbReference type="GO" id="GO:0043138">
    <property type="term" value="F:3'-5' DNA helicase activity"/>
    <property type="evidence" value="ECO:0007669"/>
    <property type="project" value="UniProtKB-UniRule"/>
</dbReference>
<evidence type="ECO:0000256" key="11">
    <source>
        <dbReference type="ARBA" id="ARBA00023204"/>
    </source>
</evidence>
<keyword evidence="2 15" id="KW-0479">Metal-binding</keyword>
<evidence type="ECO:0000256" key="12">
    <source>
        <dbReference type="ARBA" id="ARBA00023235"/>
    </source>
</evidence>
<dbReference type="GO" id="GO:0000287">
    <property type="term" value="F:magnesium ion binding"/>
    <property type="evidence" value="ECO:0007669"/>
    <property type="project" value="UniProtKB-UniRule"/>
</dbReference>
<dbReference type="Gene3D" id="1.10.3170.10">
    <property type="entry name" value="Recbcd, chain B, domain 2"/>
    <property type="match status" value="1"/>
</dbReference>
<keyword evidence="8 15" id="KW-0067">ATP-binding</keyword>
<dbReference type="GO" id="GO:0005829">
    <property type="term" value="C:cytosol"/>
    <property type="evidence" value="ECO:0007669"/>
    <property type="project" value="TreeGrafter"/>
</dbReference>
<evidence type="ECO:0000256" key="3">
    <source>
        <dbReference type="ARBA" id="ARBA00022741"/>
    </source>
</evidence>
<dbReference type="EC" id="3.1.11.5" evidence="15"/>
<keyword evidence="3 15" id="KW-0547">Nucleotide-binding</keyword>
<feature type="region of interest" description="Nuclease activity, interacts with RecD and RecA" evidence="15">
    <location>
        <begin position="887"/>
        <end position="1156"/>
    </location>
</feature>
<evidence type="ECO:0000256" key="5">
    <source>
        <dbReference type="ARBA" id="ARBA00022801"/>
    </source>
</evidence>
<dbReference type="EMBL" id="CP135018">
    <property type="protein sequence ID" value="XAJ80745.1"/>
    <property type="molecule type" value="Genomic_DNA"/>
</dbReference>
<evidence type="ECO:0000256" key="4">
    <source>
        <dbReference type="ARBA" id="ARBA00022763"/>
    </source>
</evidence>
<comment type="cofactor">
    <cofactor evidence="15">
        <name>Mg(2+)</name>
        <dbReference type="ChEBI" id="CHEBI:18420"/>
    </cofactor>
    <text evidence="15">Binds 1 Mg(2+) ion per subunit.</text>
</comment>
<feature type="binding site" evidence="15">
    <location>
        <position position="1061"/>
    </location>
    <ligand>
        <name>Mg(2+)</name>
        <dbReference type="ChEBI" id="CHEBI:18420"/>
    </ligand>
</feature>
<feature type="binding site" evidence="16">
    <location>
        <begin position="20"/>
        <end position="27"/>
    </location>
    <ligand>
        <name>ATP</name>
        <dbReference type="ChEBI" id="CHEBI:30616"/>
    </ligand>
</feature>
<dbReference type="PANTHER" id="PTHR11070">
    <property type="entry name" value="UVRD / RECB / PCRA DNA HELICASE FAMILY MEMBER"/>
    <property type="match status" value="1"/>
</dbReference>
<evidence type="ECO:0000256" key="2">
    <source>
        <dbReference type="ARBA" id="ARBA00022723"/>
    </source>
</evidence>
<evidence type="ECO:0000256" key="8">
    <source>
        <dbReference type="ARBA" id="ARBA00022840"/>
    </source>
</evidence>
<dbReference type="HAMAP" id="MF_01485">
    <property type="entry name" value="RecB"/>
    <property type="match status" value="1"/>
</dbReference>
<comment type="domain">
    <text evidence="15">The N-terminal DNA-binding domain is a ssDNA-dependent ATPase and has ATP-dependent 3'-5' helicase function. This domain interacts with RecC.</text>
</comment>
<evidence type="ECO:0000259" key="18">
    <source>
        <dbReference type="PROSITE" id="PS51217"/>
    </source>
</evidence>
<dbReference type="Gene3D" id="3.90.320.10">
    <property type="match status" value="1"/>
</dbReference>
<evidence type="ECO:0000256" key="1">
    <source>
        <dbReference type="ARBA" id="ARBA00022722"/>
    </source>
</evidence>
<feature type="region of interest" description="DNA-binding and helicase activity, interacts with RecC" evidence="15">
    <location>
        <begin position="1"/>
        <end position="849"/>
    </location>
</feature>
<dbReference type="GO" id="GO:0003677">
    <property type="term" value="F:DNA binding"/>
    <property type="evidence" value="ECO:0007669"/>
    <property type="project" value="UniProtKB-UniRule"/>
</dbReference>
<comment type="function">
    <text evidence="15">A helicase/nuclease that prepares dsDNA breaks (DSB) for recombinational DNA repair. Binds to DSBs and unwinds DNA via a highly rapid and processive ATP-dependent bidirectional helicase activity. Unwinds dsDNA until it encounters a Chi (crossover hotspot instigator) sequence from the 3' direction. Cuts ssDNA a few nucleotides 3' to the Chi site. The properties and activities of the enzyme are changed at Chi. The Chi-altered holoenzyme produces a long 3'-ssDNA overhang and facilitates RecA-binding to the ssDNA for homologous DNA recombination and repair. Holoenzyme degrades any linearized DNA that is unable to undergo homologous recombination. In the holoenzyme this subunit contributes ATPase, 3'-5' helicase, exonuclease activity and loads RecA onto ssDNA.</text>
</comment>
<dbReference type="GO" id="GO:0008854">
    <property type="term" value="F:exodeoxyribonuclease V activity"/>
    <property type="evidence" value="ECO:0007669"/>
    <property type="project" value="UniProtKB-EC"/>
</dbReference>
<dbReference type="RefSeq" id="WP_348769382.1">
    <property type="nucleotide sequence ID" value="NZ_CP135018.1"/>
</dbReference>
<dbReference type="Gene3D" id="1.10.486.10">
    <property type="entry name" value="PCRA, domain 4"/>
    <property type="match status" value="1"/>
</dbReference>
<dbReference type="Pfam" id="PF13361">
    <property type="entry name" value="UvrD_C"/>
    <property type="match status" value="1"/>
</dbReference>
<dbReference type="GO" id="GO:0009338">
    <property type="term" value="C:exodeoxyribonuclease V complex"/>
    <property type="evidence" value="ECO:0007669"/>
    <property type="project" value="TreeGrafter"/>
</dbReference>
<keyword evidence="9 15" id="KW-0460">Magnesium</keyword>
<accession>A0AAU6W6V1</accession>
<evidence type="ECO:0000256" key="15">
    <source>
        <dbReference type="HAMAP-Rule" id="MF_01485"/>
    </source>
</evidence>
<dbReference type="InterPro" id="IPR011604">
    <property type="entry name" value="PDDEXK-like_dom_sf"/>
</dbReference>
<keyword evidence="4 15" id="KW-0227">DNA damage</keyword>
<evidence type="ECO:0000256" key="6">
    <source>
        <dbReference type="ARBA" id="ARBA00022806"/>
    </source>
</evidence>
<dbReference type="SUPFAM" id="SSF52540">
    <property type="entry name" value="P-loop containing nucleoside triphosphate hydrolases"/>
    <property type="match status" value="1"/>
</dbReference>
<keyword evidence="7 15" id="KW-0269">Exonuclease</keyword>
<dbReference type="CDD" id="cd22352">
    <property type="entry name" value="RecB_C-like"/>
    <property type="match status" value="1"/>
</dbReference>
<dbReference type="InterPro" id="IPR011335">
    <property type="entry name" value="Restrct_endonuc-II-like"/>
</dbReference>
<dbReference type="InterPro" id="IPR000212">
    <property type="entry name" value="DNA_helicase_UvrD/REP"/>
</dbReference>
<dbReference type="GO" id="GO:0005524">
    <property type="term" value="F:ATP binding"/>
    <property type="evidence" value="ECO:0007669"/>
    <property type="project" value="UniProtKB-UniRule"/>
</dbReference>
<keyword evidence="10 15" id="KW-0238">DNA-binding</keyword>
<comment type="catalytic activity">
    <reaction evidence="13 15">
        <text>Couples ATP hydrolysis with the unwinding of duplex DNA by translocating in the 3'-5' direction.</text>
        <dbReference type="EC" id="5.6.2.4"/>
    </reaction>
</comment>
<proteinExistence type="inferred from homology"/>
<comment type="miscellaneous">
    <text evidence="15">In the RecBCD complex, RecB has a slow 3'-5' helicase, an exonuclease activity and loads RecA onto ssDNA, RecD has a fast 5'-3' helicase activity, while RecC stimulates the ATPase and processivity of the RecB helicase and contributes to recognition of the Chi site.</text>
</comment>
<dbReference type="AlphaFoldDB" id="A0AAU6W6V1"/>
<dbReference type="NCBIfam" id="TIGR00609">
    <property type="entry name" value="recB"/>
    <property type="match status" value="1"/>
</dbReference>
<evidence type="ECO:0000256" key="13">
    <source>
        <dbReference type="ARBA" id="ARBA00034617"/>
    </source>
</evidence>
<feature type="binding site" evidence="15">
    <location>
        <position position="1048"/>
    </location>
    <ligand>
        <name>Mg(2+)</name>
        <dbReference type="ChEBI" id="CHEBI:18420"/>
    </ligand>
</feature>
<keyword evidence="12 15" id="KW-0413">Isomerase</keyword>
<feature type="active site" description="For nuclease activity" evidence="15">
    <location>
        <position position="1061"/>
    </location>
</feature>
<dbReference type="InterPro" id="IPR014016">
    <property type="entry name" value="UvrD-like_ATP-bd"/>
</dbReference>
<dbReference type="InterPro" id="IPR027417">
    <property type="entry name" value="P-loop_NTPase"/>
</dbReference>
<feature type="binding site" evidence="15">
    <location>
        <position position="937"/>
    </location>
    <ligand>
        <name>Mg(2+)</name>
        <dbReference type="ChEBI" id="CHEBI:18420"/>
    </ligand>
</feature>
<sequence length="1156" mass="138394">MKKKLNIFDISLNGMNLIEASAGTGKTTSIVLMYLRLLLGIRNKKNTRPLLIQEILIVTFTNFAKNEICKRIKKNIEQLYLYFITKNTNNFILIPFLKKIKNLEESIYFLERAKKNINHMAVYTIHEFSKNTLKVNFLKINEKIIDNENLLFLQAVEDFWRSYFYKVPKDIINIILKDYKNPESLASDLKPIFNFSKVYFKKKFTKNQNIINCHEENIKIINHFKQKWLKYHLIMSSIMMTLKLNKKIYNEHNISRWIQNITKWAQSKTIDYHIPIILKYFLHKKIIQNKKNDQPLFHTFFEDIEEIIKQKFSLKNIILFEAIKTVVKFLKKEKQKRSLLGFNDLLSILLKYIKKDKKLRKSIIKKYPITFIDEFQDTDFQQYQIFDILYNTRKKNTALFLVGDPKQSIYSFRGADIFSYLYAKSKIKKYYYLDINWRSSIDMCQAVNDLFFRNKNPFFLKDISFSKVSSALQNKNIQFKIRGKIQKPISFFFKKEEKIHIKDYQEWISKQCANEICYWLLCAKKNEAILINQNQEKILKESDIVILVRNKNEAKIIQNSLDKVNIKSIYSSSNKNIFQTNDAYELLIILQTILQPTNITLLKQSIFTHIFYKILLEGNKQKKIEKSYFITKKLYKYREMWKNIGIFYTVKAIIIDYQKYSNNTNKYEYYQKNINFLHIAELLEKQSEYFSQDSSLIRWFQKKILDKKNILENEHVRYFKQSKTIKIITIHKAKGLEYPIVWIPFAGTYQKSKSYLYHDQKKLKIFFDLDQSQETEKISDEERLSEDLRFLYVAITRSIYHCSFGMGDIINKKNQKKNNNHKSALGYIIQRGNYMNYTNLISEINLLHKKSYMTIKYDTINVQFSYSREDIYLLSPPISLIKKTKNCFQITSFTKFKKENSSINTNYNNCDINYSFNSKKITLANFPRGKNIGIFIHYILNKIDFSKKLNIDFFLKVLKKYEFSEKWAPILMSWIDSIINIRFKNINFSLSMLKKNQYVKEMKFFLPIQKTLNSTNFNNIIQSFDPISSLTSKISFNSTKGILKGSIDLVFFWEKKYYIIDYKSNYLGDNNNSYSFEKIKNEIIKNRYDIQYQIYTIALHQYLKKKIKKYTYKNHFGGIFYMFLRGIEKEKNNSIFYIVPEYSLVEKLVNLLLLKN</sequence>
<dbReference type="InterPro" id="IPR004586">
    <property type="entry name" value="RecB"/>
</dbReference>
<dbReference type="InterPro" id="IPR014017">
    <property type="entry name" value="DNA_helicase_UvrD-like_C"/>
</dbReference>
<comment type="catalytic activity">
    <reaction evidence="14 15">
        <text>ATP + H2O = ADP + phosphate + H(+)</text>
        <dbReference type="Rhea" id="RHEA:13065"/>
        <dbReference type="ChEBI" id="CHEBI:15377"/>
        <dbReference type="ChEBI" id="CHEBI:15378"/>
        <dbReference type="ChEBI" id="CHEBI:30616"/>
        <dbReference type="ChEBI" id="CHEBI:43474"/>
        <dbReference type="ChEBI" id="CHEBI:456216"/>
        <dbReference type="EC" id="5.6.2.4"/>
    </reaction>
</comment>
<dbReference type="Gene3D" id="3.40.50.300">
    <property type="entry name" value="P-loop containing nucleotide triphosphate hydrolases"/>
    <property type="match status" value="2"/>
</dbReference>
<comment type="catalytic activity">
    <reaction evidence="15">
        <text>Exonucleolytic cleavage (in the presence of ATP) in either 5'- to 3'- or 3'- to 5'-direction to yield 5'-phosphooligonucleotides.</text>
        <dbReference type="EC" id="3.1.11.5"/>
    </reaction>
</comment>
<dbReference type="Pfam" id="PF00580">
    <property type="entry name" value="UvrD-helicase"/>
    <property type="match status" value="1"/>
</dbReference>
<organism evidence="19">
    <name type="scientific">Buchnera aphidicola</name>
    <name type="common">Aphis aurantii</name>
    <dbReference type="NCBI Taxonomy" id="1470492"/>
    <lineage>
        <taxon>Bacteria</taxon>
        <taxon>Pseudomonadati</taxon>
        <taxon>Pseudomonadota</taxon>
        <taxon>Gammaproteobacteria</taxon>
        <taxon>Enterobacterales</taxon>
        <taxon>Erwiniaceae</taxon>
        <taxon>Buchnera</taxon>
    </lineage>
</organism>
<dbReference type="GO" id="GO:0000724">
    <property type="term" value="P:double-strand break repair via homologous recombination"/>
    <property type="evidence" value="ECO:0007669"/>
    <property type="project" value="UniProtKB-UniRule"/>
</dbReference>
<dbReference type="SUPFAM" id="SSF52980">
    <property type="entry name" value="Restriction endonuclease-like"/>
    <property type="match status" value="1"/>
</dbReference>
<feature type="domain" description="UvrD-like helicase ATP-binding" evidence="17">
    <location>
        <begin position="1"/>
        <end position="440"/>
    </location>
</feature>
<evidence type="ECO:0000259" key="17">
    <source>
        <dbReference type="PROSITE" id="PS51198"/>
    </source>
</evidence>
<comment type="subunit">
    <text evidence="15">Heterotrimer of RecB, RecC and RecD. All subunits contribute to DNA-binding. Interacts with RecA.</text>
</comment>
<dbReference type="PROSITE" id="PS51217">
    <property type="entry name" value="UVRD_HELICASE_CTER"/>
    <property type="match status" value="1"/>
</dbReference>
<evidence type="ECO:0000313" key="19">
    <source>
        <dbReference type="EMBL" id="XAJ80745.1"/>
    </source>
</evidence>
<feature type="domain" description="UvrD-like helicase C-terminal" evidence="18">
    <location>
        <begin position="467"/>
        <end position="735"/>
    </location>
</feature>
<protein>
    <recommendedName>
        <fullName evidence="15">RecBCD enzyme subunit RecB</fullName>
        <ecNumber evidence="15">3.1.11.5</ecNumber>
        <ecNumber evidence="15">5.6.2.4</ecNumber>
    </recommendedName>
    <alternativeName>
        <fullName evidence="15">DNA 3'-5' helicase subunit RecB</fullName>
    </alternativeName>
    <alternativeName>
        <fullName evidence="15">Exonuclease V subunit RecB</fullName>
        <shortName evidence="15">ExoV subunit RecB</shortName>
    </alternativeName>
    <alternativeName>
        <fullName evidence="15">Helicase/nuclease RecBCD subunit RecB</fullName>
    </alternativeName>
</protein>
<gene>
    <name evidence="15 19" type="primary">recB</name>
    <name evidence="19" type="ORF">RJT31_02290</name>
</gene>
<keyword evidence="5 15" id="KW-0378">Hydrolase</keyword>
<evidence type="ECO:0000256" key="16">
    <source>
        <dbReference type="PROSITE-ProRule" id="PRU00560"/>
    </source>
</evidence>
<keyword evidence="11 15" id="KW-0234">DNA repair</keyword>
<evidence type="ECO:0000256" key="10">
    <source>
        <dbReference type="ARBA" id="ARBA00023125"/>
    </source>
</evidence>
<dbReference type="PROSITE" id="PS51198">
    <property type="entry name" value="UVRD_HELICASE_ATP_BIND"/>
    <property type="match status" value="1"/>
</dbReference>
<name>A0AAU6W6V1_9GAMM</name>
<keyword evidence="1 15" id="KW-0540">Nuclease</keyword>
<keyword evidence="6 15" id="KW-0347">Helicase</keyword>
<comment type="similarity">
    <text evidence="15">Belongs to the helicase family. UvrD subfamily.</text>
</comment>
<evidence type="ECO:0000256" key="14">
    <source>
        <dbReference type="ARBA" id="ARBA00048988"/>
    </source>
</evidence>
<dbReference type="EC" id="5.6.2.4" evidence="15"/>
<reference evidence="19" key="1">
    <citation type="submission" date="2024-06" db="EMBL/GenBank/DDBJ databases">
        <title>Unveiling Genomic Reduction in Obligate Endosymbionts Buchnera of Aphids: Insights from Phylogenomic Comparative Analysis with Novel Genome Data and Co-obligate Endosymbionts.</title>
        <authorList>
            <person name="Lu C."/>
            <person name="Zou T."/>
            <person name="Liu Q."/>
            <person name="Huang X."/>
        </authorList>
    </citation>
    <scope>NUCLEOTIDE SEQUENCE</scope>
    <source>
        <strain evidence="19">Aphau13</strain>
    </source>
</reference>
<comment type="domain">
    <text evidence="15">The C-terminal domain has nuclease activity and interacts with RecD. It interacts with RecA, facilitating its loading onto ssDNA.</text>
</comment>
<dbReference type="PANTHER" id="PTHR11070:SF23">
    <property type="entry name" value="RECBCD ENZYME SUBUNIT RECB"/>
    <property type="match status" value="1"/>
</dbReference>
<evidence type="ECO:0000256" key="9">
    <source>
        <dbReference type="ARBA" id="ARBA00022842"/>
    </source>
</evidence>
<evidence type="ECO:0000256" key="7">
    <source>
        <dbReference type="ARBA" id="ARBA00022839"/>
    </source>
</evidence>